<dbReference type="Pfam" id="PF01627">
    <property type="entry name" value="Hpt"/>
    <property type="match status" value="1"/>
</dbReference>
<organism evidence="5 6">
    <name type="scientific">Parvibium lacunae</name>
    <dbReference type="NCBI Taxonomy" id="1888893"/>
    <lineage>
        <taxon>Bacteria</taxon>
        <taxon>Pseudomonadati</taxon>
        <taxon>Pseudomonadota</taxon>
        <taxon>Betaproteobacteria</taxon>
        <taxon>Burkholderiales</taxon>
        <taxon>Alcaligenaceae</taxon>
        <taxon>Parvibium</taxon>
    </lineage>
</organism>
<evidence type="ECO:0000259" key="4">
    <source>
        <dbReference type="PROSITE" id="PS51832"/>
    </source>
</evidence>
<feature type="domain" description="HD-GYP" evidence="4">
    <location>
        <begin position="187"/>
        <end position="383"/>
    </location>
</feature>
<evidence type="ECO:0000259" key="3">
    <source>
        <dbReference type="PROSITE" id="PS50894"/>
    </source>
</evidence>
<dbReference type="PROSITE" id="PS51832">
    <property type="entry name" value="HD_GYP"/>
    <property type="match status" value="1"/>
</dbReference>
<name>A0A368L084_9BURK</name>
<dbReference type="Gene3D" id="1.10.3210.10">
    <property type="entry name" value="Hypothetical protein af1432"/>
    <property type="match status" value="1"/>
</dbReference>
<evidence type="ECO:0000313" key="6">
    <source>
        <dbReference type="Proteomes" id="UP000252357"/>
    </source>
</evidence>
<dbReference type="SUPFAM" id="SSF47226">
    <property type="entry name" value="Histidine-containing phosphotransfer domain, HPT domain"/>
    <property type="match status" value="1"/>
</dbReference>
<dbReference type="AlphaFoldDB" id="A0A368L084"/>
<dbReference type="SMART" id="SM00073">
    <property type="entry name" value="HPT"/>
    <property type="match status" value="1"/>
</dbReference>
<dbReference type="GO" id="GO:0004672">
    <property type="term" value="F:protein kinase activity"/>
    <property type="evidence" value="ECO:0007669"/>
    <property type="project" value="UniProtKB-ARBA"/>
</dbReference>
<gene>
    <name evidence="5" type="ORF">DU000_10855</name>
</gene>
<accession>A0A368L084</accession>
<dbReference type="InterPro" id="IPR008207">
    <property type="entry name" value="Sig_transdc_His_kin_Hpt_dom"/>
</dbReference>
<dbReference type="PANTHER" id="PTHR43155:SF2">
    <property type="entry name" value="CYCLIC DI-GMP PHOSPHODIESTERASE PA4108"/>
    <property type="match status" value="1"/>
</dbReference>
<keyword evidence="2" id="KW-0597">Phosphoprotein</keyword>
<sequence>MGYDVELNQQLAEQREQQLEDLQEYLDVFPMSMQEVEEHLQNLSRNPQDRAELNALFRALHTVKSNAAMCNLEGIVTIAHPLEDLVGAIRAGALRFTPLVGEVILLVLDRIRLTAQYMSAGQSLASLHLPEMLQAMRDLYMANRDEVDDMARAAVQKITGGEVVQPHITEVSLPQPEAKADIYNETAAEEQKEDLRFFRQMSLQLEKRSGYWEGRTDRLLQLAMQTNAAAGHPVDPVQLEAAIYIHDIGMAMLPESIWTKEGRLDDVELAQVRQHTVLGAGLLERMAGWSDAAEMVLQHHERLDGTGYPLALNAQQIHPGAKLIAILDAFEAMTHPRADRQFKKSAMRAITELNACADQFTQDWVRVFNPIVRKLLAGNAANG</sequence>
<dbReference type="EMBL" id="QPGB01000005">
    <property type="protein sequence ID" value="RCS56832.1"/>
    <property type="molecule type" value="Genomic_DNA"/>
</dbReference>
<dbReference type="InterPro" id="IPR036641">
    <property type="entry name" value="HPT_dom_sf"/>
</dbReference>
<feature type="domain" description="HPt" evidence="3">
    <location>
        <begin position="21"/>
        <end position="121"/>
    </location>
</feature>
<evidence type="ECO:0000256" key="2">
    <source>
        <dbReference type="PROSITE-ProRule" id="PRU00110"/>
    </source>
</evidence>
<dbReference type="SUPFAM" id="SSF109604">
    <property type="entry name" value="HD-domain/PDEase-like"/>
    <property type="match status" value="1"/>
</dbReference>
<dbReference type="GO" id="GO:0000160">
    <property type="term" value="P:phosphorelay signal transduction system"/>
    <property type="evidence" value="ECO:0007669"/>
    <property type="project" value="UniProtKB-KW"/>
</dbReference>
<dbReference type="CDD" id="cd00077">
    <property type="entry name" value="HDc"/>
    <property type="match status" value="1"/>
</dbReference>
<protein>
    <submittedName>
        <fullName evidence="5">HD domain-containing protein</fullName>
    </submittedName>
</protein>
<evidence type="ECO:0000256" key="1">
    <source>
        <dbReference type="ARBA" id="ARBA00023012"/>
    </source>
</evidence>
<dbReference type="InterPro" id="IPR003607">
    <property type="entry name" value="HD/PDEase_dom"/>
</dbReference>
<dbReference type="RefSeq" id="WP_114403433.1">
    <property type="nucleotide sequence ID" value="NZ_QPGB01000005.1"/>
</dbReference>
<keyword evidence="6" id="KW-1185">Reference proteome</keyword>
<keyword evidence="1" id="KW-0902">Two-component regulatory system</keyword>
<proteinExistence type="predicted"/>
<evidence type="ECO:0000313" key="5">
    <source>
        <dbReference type="EMBL" id="RCS56832.1"/>
    </source>
</evidence>
<comment type="caution">
    <text evidence="5">The sequence shown here is derived from an EMBL/GenBank/DDBJ whole genome shotgun (WGS) entry which is preliminary data.</text>
</comment>
<dbReference type="PROSITE" id="PS50894">
    <property type="entry name" value="HPT"/>
    <property type="match status" value="1"/>
</dbReference>
<dbReference type="Pfam" id="PF13487">
    <property type="entry name" value="HD_5"/>
    <property type="match status" value="1"/>
</dbReference>
<dbReference type="Proteomes" id="UP000252357">
    <property type="component" value="Unassembled WGS sequence"/>
</dbReference>
<feature type="modified residue" description="Phosphohistidine" evidence="2">
    <location>
        <position position="61"/>
    </location>
</feature>
<dbReference type="OrthoDB" id="9763857at2"/>
<dbReference type="InterPro" id="IPR037522">
    <property type="entry name" value="HD_GYP_dom"/>
</dbReference>
<reference evidence="5 6" key="1">
    <citation type="journal article" date="2018" name="Int. J. Syst. Evol. Microbiol.">
        <title>Parvibium lacunae gen. nov., sp. nov., a new member of the family Alcaligenaceae isolated from a freshwater pond.</title>
        <authorList>
            <person name="Chen W.M."/>
            <person name="Xie P.B."/>
            <person name="Hsu M.Y."/>
            <person name="Sheu S.Y."/>
        </authorList>
    </citation>
    <scope>NUCLEOTIDE SEQUENCE [LARGE SCALE GENOMIC DNA]</scope>
    <source>
        <strain evidence="5 6">KMB9</strain>
    </source>
</reference>
<dbReference type="GO" id="GO:0008081">
    <property type="term" value="F:phosphoric diester hydrolase activity"/>
    <property type="evidence" value="ECO:0007669"/>
    <property type="project" value="UniProtKB-ARBA"/>
</dbReference>
<dbReference type="Gene3D" id="1.20.120.160">
    <property type="entry name" value="HPT domain"/>
    <property type="match status" value="1"/>
</dbReference>
<dbReference type="PANTHER" id="PTHR43155">
    <property type="entry name" value="CYCLIC DI-GMP PHOSPHODIESTERASE PA4108-RELATED"/>
    <property type="match status" value="1"/>
</dbReference>
<dbReference type="CDD" id="cd00088">
    <property type="entry name" value="HPT"/>
    <property type="match status" value="1"/>
</dbReference>